<dbReference type="AlphaFoldDB" id="A0A7Y7B761"/>
<dbReference type="EMBL" id="JABBXF010000049">
    <property type="protein sequence ID" value="NVK80278.1"/>
    <property type="molecule type" value="Genomic_DNA"/>
</dbReference>
<feature type="region of interest" description="Disordered" evidence="1">
    <location>
        <begin position="57"/>
        <end position="76"/>
    </location>
</feature>
<reference evidence="2 3" key="1">
    <citation type="submission" date="2020-04" db="EMBL/GenBank/DDBJ databases">
        <title>Draft Genome Sequence of Streptomyces morookaense DSM 40503, an 8-azaguanine-producing strain.</title>
        <authorList>
            <person name="Qi J."/>
            <person name="Gao J.-M."/>
        </authorList>
    </citation>
    <scope>NUCLEOTIDE SEQUENCE [LARGE SCALE GENOMIC DNA]</scope>
    <source>
        <strain evidence="2 3">DSM 40503</strain>
    </source>
</reference>
<accession>A0A7Y7B761</accession>
<protein>
    <submittedName>
        <fullName evidence="2">Uncharacterized protein</fullName>
    </submittedName>
</protein>
<comment type="caution">
    <text evidence="2">The sequence shown here is derived from an EMBL/GenBank/DDBJ whole genome shotgun (WGS) entry which is preliminary data.</text>
</comment>
<dbReference type="InterPro" id="IPR040871">
    <property type="entry name" value="HopA1"/>
</dbReference>
<sequence length="315" mass="34085">MTSPAAAPLLPGELADALADVRLDLPTLRARVGQEDVSAQSPEDLRSKLASALYRTLHTGAPPRDENPGLRTRRDPDLELRFRAGMPHRRTVSPVRLLERRPADGTVLVELDGIRVRLPEERLMAAGPRDLAAHDAARPALSPGFFFAHGSQGRGAPQEPVLRLYVHLRHPDAAVATWTAALRVLERQALPYQAKVLSAPQHYPRRDALVLYLTAAHRTVADEVATAVSDVEGLGTSTSLLAQRLAPGVAVAWEPADDRPGMQRLSFGQHRAHAIAEGLLAHARHPLTPRQTAIAQAMRAASVDPAAPHRNLPSS</sequence>
<evidence type="ECO:0000313" key="3">
    <source>
        <dbReference type="Proteomes" id="UP000587462"/>
    </source>
</evidence>
<organism evidence="2 3">
    <name type="scientific">Streptomyces morookaense</name>
    <name type="common">Streptoverticillium morookaense</name>
    <dbReference type="NCBI Taxonomy" id="1970"/>
    <lineage>
        <taxon>Bacteria</taxon>
        <taxon>Bacillati</taxon>
        <taxon>Actinomycetota</taxon>
        <taxon>Actinomycetes</taxon>
        <taxon>Kitasatosporales</taxon>
        <taxon>Streptomycetaceae</taxon>
        <taxon>Streptomyces</taxon>
    </lineage>
</organism>
<name>A0A7Y7B761_STRMO</name>
<keyword evidence="3" id="KW-1185">Reference proteome</keyword>
<proteinExistence type="predicted"/>
<dbReference type="RefSeq" id="WP_171084023.1">
    <property type="nucleotide sequence ID" value="NZ_BNBU01000008.1"/>
</dbReference>
<dbReference type="Proteomes" id="UP000587462">
    <property type="component" value="Unassembled WGS sequence"/>
</dbReference>
<evidence type="ECO:0000313" key="2">
    <source>
        <dbReference type="EMBL" id="NVK80278.1"/>
    </source>
</evidence>
<dbReference type="Pfam" id="PF17914">
    <property type="entry name" value="HopA1"/>
    <property type="match status" value="1"/>
</dbReference>
<evidence type="ECO:0000256" key="1">
    <source>
        <dbReference type="SAM" id="MobiDB-lite"/>
    </source>
</evidence>
<gene>
    <name evidence="2" type="ORF">HG542_21840</name>
</gene>
<feature type="compositionally biased region" description="Basic and acidic residues" evidence="1">
    <location>
        <begin position="63"/>
        <end position="76"/>
    </location>
</feature>